<comment type="caution">
    <text evidence="1">The sequence shown here is derived from an EMBL/GenBank/DDBJ whole genome shotgun (WGS) entry which is preliminary data.</text>
</comment>
<name>K8PAY0_9BRAD</name>
<dbReference type="Proteomes" id="UP000001096">
    <property type="component" value="Unassembled WGS sequence"/>
</dbReference>
<dbReference type="HOGENOM" id="CLU_1736672_0_0_5"/>
<dbReference type="AlphaFoldDB" id="K8PAY0"/>
<accession>K8PAY0</accession>
<dbReference type="EMBL" id="AGWX01000004">
    <property type="protein sequence ID" value="EKS36735.1"/>
    <property type="molecule type" value="Genomic_DNA"/>
</dbReference>
<gene>
    <name evidence="1" type="ORF">HMPREF9695_03153</name>
</gene>
<evidence type="ECO:0000313" key="1">
    <source>
        <dbReference type="EMBL" id="EKS36735.1"/>
    </source>
</evidence>
<proteinExistence type="predicted"/>
<evidence type="ECO:0000313" key="2">
    <source>
        <dbReference type="Proteomes" id="UP000001096"/>
    </source>
</evidence>
<evidence type="ECO:0008006" key="3">
    <source>
        <dbReference type="Google" id="ProtNLM"/>
    </source>
</evidence>
<keyword evidence="2" id="KW-1185">Reference proteome</keyword>
<protein>
    <recommendedName>
        <fullName evidence="3">YitH acetyltransferase (GNAT) domain-containing protein</fullName>
    </recommendedName>
</protein>
<dbReference type="eggNOG" id="ENOG503338N">
    <property type="taxonomic scope" value="Bacteria"/>
</dbReference>
<dbReference type="PATRIC" id="fig|883078.3.peg.3261"/>
<reference evidence="1 2" key="1">
    <citation type="submission" date="2012-04" db="EMBL/GenBank/DDBJ databases">
        <title>The Genome Sequence of Afipia broomeae ATCC 49717.</title>
        <authorList>
            <consortium name="The Broad Institute Genome Sequencing Platform"/>
            <person name="Earl A."/>
            <person name="Ward D."/>
            <person name="Feldgarden M."/>
            <person name="Gevers D."/>
            <person name="Huys G."/>
            <person name="Walker B."/>
            <person name="Young S.K."/>
            <person name="Zeng Q."/>
            <person name="Gargeya S."/>
            <person name="Fitzgerald M."/>
            <person name="Haas B."/>
            <person name="Abouelleil A."/>
            <person name="Alvarado L."/>
            <person name="Arachchi H.M."/>
            <person name="Berlin A."/>
            <person name="Chapman S.B."/>
            <person name="Goldberg J."/>
            <person name="Griggs A."/>
            <person name="Gujja S."/>
            <person name="Hansen M."/>
            <person name="Howarth C."/>
            <person name="Imamovic A."/>
            <person name="Larimer J."/>
            <person name="McCowen C."/>
            <person name="Montmayeur A."/>
            <person name="Murphy C."/>
            <person name="Neiman D."/>
            <person name="Pearson M."/>
            <person name="Priest M."/>
            <person name="Roberts A."/>
            <person name="Saif S."/>
            <person name="Shea T."/>
            <person name="Sisk P."/>
            <person name="Sykes S."/>
            <person name="Wortman J."/>
            <person name="Nusbaum C."/>
            <person name="Birren B."/>
        </authorList>
    </citation>
    <scope>NUCLEOTIDE SEQUENCE [LARGE SCALE GENOMIC DNA]</scope>
    <source>
        <strain evidence="1 2">ATCC 49717</strain>
    </source>
</reference>
<sequence length="177" mass="19968">MHINAGRAANRPICRFTGYGRRRAHLAMDQHFQAHSIGLKDAKSAYPLVYLHDASISLEEWLRFARRRCRQPSDRTGLIAIRDRRGLIHALFGYRIDIDLRARKKLCLGNLVVARMPGQLIDEAIIASANELAARFSCQTISLEQPFSRRTGVPGACPTAYDLSASRISFIPSTRRH</sequence>
<organism evidence="1 2">
    <name type="scientific">Afipia broomeae ATCC 49717</name>
    <dbReference type="NCBI Taxonomy" id="883078"/>
    <lineage>
        <taxon>Bacteria</taxon>
        <taxon>Pseudomonadati</taxon>
        <taxon>Pseudomonadota</taxon>
        <taxon>Alphaproteobacteria</taxon>
        <taxon>Hyphomicrobiales</taxon>
        <taxon>Nitrobacteraceae</taxon>
        <taxon>Afipia</taxon>
    </lineage>
</organism>